<evidence type="ECO:0000313" key="1">
    <source>
        <dbReference type="EMBL" id="GAF68146.1"/>
    </source>
</evidence>
<comment type="caution">
    <text evidence="1">The sequence shown here is derived from an EMBL/GenBank/DDBJ whole genome shotgun (WGS) entry which is preliminary data.</text>
</comment>
<dbReference type="AlphaFoldDB" id="X0RYS8"/>
<gene>
    <name evidence="1" type="ORF">S01H1_16927</name>
</gene>
<protein>
    <submittedName>
        <fullName evidence="1">Uncharacterized protein</fullName>
    </submittedName>
</protein>
<name>X0RYS8_9ZZZZ</name>
<reference evidence="1" key="1">
    <citation type="journal article" date="2014" name="Front. Microbiol.">
        <title>High frequency of phylogenetically diverse reductive dehalogenase-homologous genes in deep subseafloor sedimentary metagenomes.</title>
        <authorList>
            <person name="Kawai M."/>
            <person name="Futagami T."/>
            <person name="Toyoda A."/>
            <person name="Takaki Y."/>
            <person name="Nishi S."/>
            <person name="Hori S."/>
            <person name="Arai W."/>
            <person name="Tsubouchi T."/>
            <person name="Morono Y."/>
            <person name="Uchiyama I."/>
            <person name="Ito T."/>
            <person name="Fujiyama A."/>
            <person name="Inagaki F."/>
            <person name="Takami H."/>
        </authorList>
    </citation>
    <scope>NUCLEOTIDE SEQUENCE</scope>
    <source>
        <strain evidence="1">Expedition CK06-06</strain>
    </source>
</reference>
<proteinExistence type="predicted"/>
<sequence>MNQGGTYADIEDIGICNVNYNGNNVGFTQGNVTVEYAVSS</sequence>
<feature type="non-terminal residue" evidence="1">
    <location>
        <position position="40"/>
    </location>
</feature>
<organism evidence="1">
    <name type="scientific">marine sediment metagenome</name>
    <dbReference type="NCBI Taxonomy" id="412755"/>
    <lineage>
        <taxon>unclassified sequences</taxon>
        <taxon>metagenomes</taxon>
        <taxon>ecological metagenomes</taxon>
    </lineage>
</organism>
<dbReference type="EMBL" id="BARS01008938">
    <property type="protein sequence ID" value="GAF68146.1"/>
    <property type="molecule type" value="Genomic_DNA"/>
</dbReference>
<accession>X0RYS8</accession>